<protein>
    <submittedName>
        <fullName evidence="7">Transcriptional regulator, Sir2 family protein</fullName>
    </submittedName>
</protein>
<dbReference type="VEuPathDB" id="TrichDB:TVAGG3_0362020"/>
<evidence type="ECO:0000259" key="6">
    <source>
        <dbReference type="PROSITE" id="PS50305"/>
    </source>
</evidence>
<dbReference type="PROSITE" id="PS50305">
    <property type="entry name" value="SIRTUIN"/>
    <property type="match status" value="1"/>
</dbReference>
<dbReference type="GO" id="GO:0046872">
    <property type="term" value="F:metal ion binding"/>
    <property type="evidence" value="ECO:0007669"/>
    <property type="project" value="UniProtKB-KW"/>
</dbReference>
<dbReference type="VEuPathDB" id="TrichDB:TVAG_409810"/>
<keyword evidence="8" id="KW-1185">Reference proteome</keyword>
<feature type="binding site" evidence="5">
    <location>
        <position position="144"/>
    </location>
    <ligand>
        <name>Zn(2+)</name>
        <dbReference type="ChEBI" id="CHEBI:29105"/>
    </ligand>
</feature>
<dbReference type="PANTHER" id="PTHR11085:SF6">
    <property type="entry name" value="NAD-DEPENDENT PROTEIN DEACETYLASE SIRTUIN-2"/>
    <property type="match status" value="1"/>
</dbReference>
<evidence type="ECO:0000256" key="4">
    <source>
        <dbReference type="ARBA" id="ARBA00023027"/>
    </source>
</evidence>
<dbReference type="InterPro" id="IPR003000">
    <property type="entry name" value="Sirtuin"/>
</dbReference>
<gene>
    <name evidence="7" type="ORF">TVAG_146810</name>
</gene>
<keyword evidence="3 5" id="KW-0862">Zinc</keyword>
<dbReference type="InterPro" id="IPR026590">
    <property type="entry name" value="Ssirtuin_cat_dom"/>
</dbReference>
<dbReference type="STRING" id="5722.A2DKY5"/>
<dbReference type="Pfam" id="PF02146">
    <property type="entry name" value="SIR2"/>
    <property type="match status" value="1"/>
</dbReference>
<dbReference type="GO" id="GO:0005634">
    <property type="term" value="C:nucleus"/>
    <property type="evidence" value="ECO:0000318"/>
    <property type="project" value="GO_Central"/>
</dbReference>
<dbReference type="eggNOG" id="KOG2682">
    <property type="taxonomic scope" value="Eukaryota"/>
</dbReference>
<proteinExistence type="predicted"/>
<keyword evidence="1" id="KW-0808">Transferase</keyword>
<reference evidence="7" key="1">
    <citation type="submission" date="2006-10" db="EMBL/GenBank/DDBJ databases">
        <authorList>
            <person name="Amadeo P."/>
            <person name="Zhao Q."/>
            <person name="Wortman J."/>
            <person name="Fraser-Liggett C."/>
            <person name="Carlton J."/>
        </authorList>
    </citation>
    <scope>NUCLEOTIDE SEQUENCE</scope>
    <source>
        <strain evidence="7">G3</strain>
    </source>
</reference>
<feature type="binding site" evidence="5">
    <location>
        <position position="141"/>
    </location>
    <ligand>
        <name>Zn(2+)</name>
        <dbReference type="ChEBI" id="CHEBI:29105"/>
    </ligand>
</feature>
<dbReference type="OrthoDB" id="424302at2759"/>
<evidence type="ECO:0000313" key="8">
    <source>
        <dbReference type="Proteomes" id="UP000001542"/>
    </source>
</evidence>
<feature type="active site" description="Proton acceptor" evidence="5">
    <location>
        <position position="133"/>
    </location>
</feature>
<dbReference type="GO" id="GO:0000183">
    <property type="term" value="P:rDNA heterochromatin formation"/>
    <property type="evidence" value="ECO:0000318"/>
    <property type="project" value="GO_Central"/>
</dbReference>
<evidence type="ECO:0000256" key="1">
    <source>
        <dbReference type="ARBA" id="ARBA00022679"/>
    </source>
</evidence>
<dbReference type="OMA" id="MNECLSA"/>
<feature type="domain" description="Deacetylase sirtuin-type" evidence="6">
    <location>
        <begin position="1"/>
        <end position="180"/>
    </location>
</feature>
<dbReference type="InterPro" id="IPR029035">
    <property type="entry name" value="DHS-like_NAD/FAD-binding_dom"/>
</dbReference>
<evidence type="ECO:0000256" key="2">
    <source>
        <dbReference type="ARBA" id="ARBA00022723"/>
    </source>
</evidence>
<evidence type="ECO:0000256" key="5">
    <source>
        <dbReference type="PROSITE-ProRule" id="PRU00236"/>
    </source>
</evidence>
<dbReference type="AlphaFoldDB" id="A2DKY5"/>
<feature type="binding site" evidence="5">
    <location>
        <position position="176"/>
    </location>
    <ligand>
        <name>Zn(2+)</name>
        <dbReference type="ChEBI" id="CHEBI:29105"/>
    </ligand>
</feature>
<dbReference type="KEGG" id="tva:5464455"/>
<dbReference type="EMBL" id="DS113213">
    <property type="protein sequence ID" value="EAY18938.1"/>
    <property type="molecule type" value="Genomic_DNA"/>
</dbReference>
<dbReference type="InterPro" id="IPR050134">
    <property type="entry name" value="NAD-dep_sirtuin_deacylases"/>
</dbReference>
<dbReference type="RefSeq" id="XP_001579924.1">
    <property type="nucleotide sequence ID" value="XM_001579874.1"/>
</dbReference>
<reference evidence="7" key="2">
    <citation type="journal article" date="2007" name="Science">
        <title>Draft genome sequence of the sexually transmitted pathogen Trichomonas vaginalis.</title>
        <authorList>
            <person name="Carlton J.M."/>
            <person name="Hirt R.P."/>
            <person name="Silva J.C."/>
            <person name="Delcher A.L."/>
            <person name="Schatz M."/>
            <person name="Zhao Q."/>
            <person name="Wortman J.R."/>
            <person name="Bidwell S.L."/>
            <person name="Alsmark U.C.M."/>
            <person name="Besteiro S."/>
            <person name="Sicheritz-Ponten T."/>
            <person name="Noel C.J."/>
            <person name="Dacks J.B."/>
            <person name="Foster P.G."/>
            <person name="Simillion C."/>
            <person name="Van de Peer Y."/>
            <person name="Miranda-Saavedra D."/>
            <person name="Barton G.J."/>
            <person name="Westrop G.D."/>
            <person name="Mueller S."/>
            <person name="Dessi D."/>
            <person name="Fiori P.L."/>
            <person name="Ren Q."/>
            <person name="Paulsen I."/>
            <person name="Zhang H."/>
            <person name="Bastida-Corcuera F.D."/>
            <person name="Simoes-Barbosa A."/>
            <person name="Brown M.T."/>
            <person name="Hayes R.D."/>
            <person name="Mukherjee M."/>
            <person name="Okumura C.Y."/>
            <person name="Schneider R."/>
            <person name="Smith A.J."/>
            <person name="Vanacova S."/>
            <person name="Villalvazo M."/>
            <person name="Haas B.J."/>
            <person name="Pertea M."/>
            <person name="Feldblyum T.V."/>
            <person name="Utterback T.R."/>
            <person name="Shu C.L."/>
            <person name="Osoegawa K."/>
            <person name="de Jong P.J."/>
            <person name="Hrdy I."/>
            <person name="Horvathova L."/>
            <person name="Zubacova Z."/>
            <person name="Dolezal P."/>
            <person name="Malik S.B."/>
            <person name="Logsdon J.M. Jr."/>
            <person name="Henze K."/>
            <person name="Gupta A."/>
            <person name="Wang C.C."/>
            <person name="Dunne R.L."/>
            <person name="Upcroft J.A."/>
            <person name="Upcroft P."/>
            <person name="White O."/>
            <person name="Salzberg S.L."/>
            <person name="Tang P."/>
            <person name="Chiu C.-H."/>
            <person name="Lee Y.-S."/>
            <person name="Embley T.M."/>
            <person name="Coombs G.H."/>
            <person name="Mottram J.C."/>
            <person name="Tachezy J."/>
            <person name="Fraser-Liggett C.M."/>
            <person name="Johnson P.J."/>
        </authorList>
    </citation>
    <scope>NUCLEOTIDE SEQUENCE [LARGE SCALE GENOMIC DNA]</scope>
    <source>
        <strain evidence="7">G3</strain>
    </source>
</reference>
<dbReference type="GO" id="GO:0070403">
    <property type="term" value="F:NAD+ binding"/>
    <property type="evidence" value="ECO:0007669"/>
    <property type="project" value="InterPro"/>
</dbReference>
<accession>A2DKY5</accession>
<organism evidence="7 8">
    <name type="scientific">Trichomonas vaginalis (strain ATCC PRA-98 / G3)</name>
    <dbReference type="NCBI Taxonomy" id="412133"/>
    <lineage>
        <taxon>Eukaryota</taxon>
        <taxon>Metamonada</taxon>
        <taxon>Parabasalia</taxon>
        <taxon>Trichomonadida</taxon>
        <taxon>Trichomonadidae</taxon>
        <taxon>Trichomonas</taxon>
    </lineage>
</organism>
<evidence type="ECO:0000256" key="3">
    <source>
        <dbReference type="ARBA" id="ARBA00022833"/>
    </source>
</evidence>
<dbReference type="SUPFAM" id="SSF52467">
    <property type="entry name" value="DHS-like NAD/FAD-binding domain"/>
    <property type="match status" value="1"/>
</dbReference>
<dbReference type="GO" id="GO:0017136">
    <property type="term" value="F:histone deacetylase activity, NAD-dependent"/>
    <property type="evidence" value="ECO:0000318"/>
    <property type="project" value="GO_Central"/>
</dbReference>
<name>A2DKY5_TRIV3</name>
<dbReference type="Proteomes" id="UP000001542">
    <property type="component" value="Unassembled WGS sequence"/>
</dbReference>
<dbReference type="InParanoid" id="A2DKY5"/>
<feature type="binding site" evidence="5">
    <location>
        <position position="179"/>
    </location>
    <ligand>
        <name>Zn(2+)</name>
        <dbReference type="ChEBI" id="CHEBI:29105"/>
    </ligand>
</feature>
<dbReference type="Gene3D" id="3.40.50.1220">
    <property type="entry name" value="TPP-binding domain"/>
    <property type="match status" value="1"/>
</dbReference>
<keyword evidence="4" id="KW-0520">NAD</keyword>
<evidence type="ECO:0000313" key="7">
    <source>
        <dbReference type="EMBL" id="EAY18938.1"/>
    </source>
</evidence>
<sequence length="180" mass="20538">MNQNISVLANLLKSGNYKNVVVMTGSGICNACGIPDLHSIIPDLNKKAEETGFTPYMTPPFVFDIRFFRENPKPFWWVFSEIWPWNEMPLPTDFHILIRLIEEMGLLRRWYTTNTDCLELDAIKDKSKVVQCHGSVKHCHCIDCGAEVSMNECLSAIRGNYGRKEKGFDFVKVPTCNKCG</sequence>
<keyword evidence="2 5" id="KW-0479">Metal-binding</keyword>
<dbReference type="PANTHER" id="PTHR11085">
    <property type="entry name" value="NAD-DEPENDENT PROTEIN DEACYLASE SIRTUIN-5, MITOCHONDRIAL-RELATED"/>
    <property type="match status" value="1"/>
</dbReference>